<evidence type="ECO:0008006" key="2">
    <source>
        <dbReference type="Google" id="ProtNLM"/>
    </source>
</evidence>
<evidence type="ECO:0000313" key="1">
    <source>
        <dbReference type="EMBL" id="OTO10077.1"/>
    </source>
</evidence>
<protein>
    <recommendedName>
        <fullName evidence="2">Transposase IS200-like domain-containing protein</fullName>
    </recommendedName>
</protein>
<dbReference type="OrthoDB" id="9798161at2"/>
<gene>
    <name evidence="1" type="ORF">A5880_000760</name>
</gene>
<comment type="caution">
    <text evidence="1">The sequence shown here is derived from an EMBL/GenBank/DDBJ whole genome shotgun (WGS) entry which is preliminary data.</text>
</comment>
<dbReference type="EMBL" id="NGLE01000001">
    <property type="protein sequence ID" value="OTO10077.1"/>
    <property type="molecule type" value="Genomic_DNA"/>
</dbReference>
<organism evidence="1">
    <name type="scientific">Candidatus Enterococcus mansonii</name>
    <dbReference type="NCBI Taxonomy" id="1834181"/>
    <lineage>
        <taxon>Bacteria</taxon>
        <taxon>Bacillati</taxon>
        <taxon>Bacillota</taxon>
        <taxon>Bacilli</taxon>
        <taxon>Lactobacillales</taxon>
        <taxon>Enterococcaceae</taxon>
        <taxon>Enterococcus</taxon>
    </lineage>
</organism>
<name>A0A242CIK8_9ENTE</name>
<proteinExistence type="predicted"/>
<dbReference type="AlphaFoldDB" id="A0A242CIK8"/>
<reference evidence="1" key="1">
    <citation type="submission" date="2017-05" db="EMBL/GenBank/DDBJ databases">
        <title>The Genome Sequence of Enterococcus sp. 4G2_DIV0659.</title>
        <authorList>
            <consortium name="The Broad Institute Genomics Platform"/>
            <consortium name="The Broad Institute Genomic Center for Infectious Diseases"/>
            <person name="Earl A."/>
            <person name="Manson A."/>
            <person name="Schwartman J."/>
            <person name="Gilmore M."/>
            <person name="Abouelleil A."/>
            <person name="Cao P."/>
            <person name="Chapman S."/>
            <person name="Cusick C."/>
            <person name="Shea T."/>
            <person name="Young S."/>
            <person name="Neafsey D."/>
            <person name="Nusbaum C."/>
            <person name="Birren B."/>
        </authorList>
    </citation>
    <scope>NUCLEOTIDE SEQUENCE [LARGE SCALE GENOMIC DNA]</scope>
    <source>
        <strain evidence="1">4G2_DIV0659</strain>
    </source>
</reference>
<sequence length="97" mass="11561">MIVEQYSNQKYKYGVLNFGVRDTMWTGLRRNKKRIEDYIRNQLIVDKQLDLRLFKEVGIFPYWTERAYLQSNPAFLTSDADLEIVFFPLVTTFSSLP</sequence>
<dbReference type="STRING" id="1834181.A5880_000760"/>
<accession>A0A242CIK8</accession>